<reference evidence="1" key="4">
    <citation type="submission" date="2019-03" db="UniProtKB">
        <authorList>
            <consortium name="EnsemblPlants"/>
        </authorList>
    </citation>
    <scope>IDENTIFICATION</scope>
</reference>
<accession>A0A453K332</accession>
<evidence type="ECO:0000313" key="1">
    <source>
        <dbReference type="EnsemblPlants" id="AET5Gv20273400.9"/>
    </source>
</evidence>
<name>A0A453K332_AEGTS</name>
<reference evidence="2" key="2">
    <citation type="journal article" date="2017" name="Nat. Plants">
        <title>The Aegilops tauschii genome reveals multiple impacts of transposons.</title>
        <authorList>
            <person name="Zhao G."/>
            <person name="Zou C."/>
            <person name="Li K."/>
            <person name="Wang K."/>
            <person name="Li T."/>
            <person name="Gao L."/>
            <person name="Zhang X."/>
            <person name="Wang H."/>
            <person name="Yang Z."/>
            <person name="Liu X."/>
            <person name="Jiang W."/>
            <person name="Mao L."/>
            <person name="Kong X."/>
            <person name="Jiao Y."/>
            <person name="Jia J."/>
        </authorList>
    </citation>
    <scope>NUCLEOTIDE SEQUENCE [LARGE SCALE GENOMIC DNA]</scope>
    <source>
        <strain evidence="2">cv. AL8/78</strain>
    </source>
</reference>
<dbReference type="Gramene" id="AET5Gv20273400.9">
    <property type="protein sequence ID" value="AET5Gv20273400.9"/>
    <property type="gene ID" value="AET5Gv20273400"/>
</dbReference>
<protein>
    <submittedName>
        <fullName evidence="1">Uncharacterized protein</fullName>
    </submittedName>
</protein>
<evidence type="ECO:0000313" key="2">
    <source>
        <dbReference type="Proteomes" id="UP000015105"/>
    </source>
</evidence>
<reference evidence="2" key="1">
    <citation type="journal article" date="2014" name="Science">
        <title>Ancient hybridizations among the ancestral genomes of bread wheat.</title>
        <authorList>
            <consortium name="International Wheat Genome Sequencing Consortium,"/>
            <person name="Marcussen T."/>
            <person name="Sandve S.R."/>
            <person name="Heier L."/>
            <person name="Spannagl M."/>
            <person name="Pfeifer M."/>
            <person name="Jakobsen K.S."/>
            <person name="Wulff B.B."/>
            <person name="Steuernagel B."/>
            <person name="Mayer K.F."/>
            <person name="Olsen O.A."/>
        </authorList>
    </citation>
    <scope>NUCLEOTIDE SEQUENCE [LARGE SCALE GENOMIC DNA]</scope>
    <source>
        <strain evidence="2">cv. AL8/78</strain>
    </source>
</reference>
<organism evidence="1 2">
    <name type="scientific">Aegilops tauschii subsp. strangulata</name>
    <name type="common">Goatgrass</name>
    <dbReference type="NCBI Taxonomy" id="200361"/>
    <lineage>
        <taxon>Eukaryota</taxon>
        <taxon>Viridiplantae</taxon>
        <taxon>Streptophyta</taxon>
        <taxon>Embryophyta</taxon>
        <taxon>Tracheophyta</taxon>
        <taxon>Spermatophyta</taxon>
        <taxon>Magnoliopsida</taxon>
        <taxon>Liliopsida</taxon>
        <taxon>Poales</taxon>
        <taxon>Poaceae</taxon>
        <taxon>BOP clade</taxon>
        <taxon>Pooideae</taxon>
        <taxon>Triticodae</taxon>
        <taxon>Triticeae</taxon>
        <taxon>Triticinae</taxon>
        <taxon>Aegilops</taxon>
    </lineage>
</organism>
<keyword evidence="2" id="KW-1185">Reference proteome</keyword>
<reference evidence="1" key="3">
    <citation type="journal article" date="2017" name="Nature">
        <title>Genome sequence of the progenitor of the wheat D genome Aegilops tauschii.</title>
        <authorList>
            <person name="Luo M.C."/>
            <person name="Gu Y.Q."/>
            <person name="Puiu D."/>
            <person name="Wang H."/>
            <person name="Twardziok S.O."/>
            <person name="Deal K.R."/>
            <person name="Huo N."/>
            <person name="Zhu T."/>
            <person name="Wang L."/>
            <person name="Wang Y."/>
            <person name="McGuire P.E."/>
            <person name="Liu S."/>
            <person name="Long H."/>
            <person name="Ramasamy R.K."/>
            <person name="Rodriguez J.C."/>
            <person name="Van S.L."/>
            <person name="Yuan L."/>
            <person name="Wang Z."/>
            <person name="Xia Z."/>
            <person name="Xiao L."/>
            <person name="Anderson O.D."/>
            <person name="Ouyang S."/>
            <person name="Liang Y."/>
            <person name="Zimin A.V."/>
            <person name="Pertea G."/>
            <person name="Qi P."/>
            <person name="Bennetzen J.L."/>
            <person name="Dai X."/>
            <person name="Dawson M.W."/>
            <person name="Muller H.G."/>
            <person name="Kugler K."/>
            <person name="Rivarola-Duarte L."/>
            <person name="Spannagl M."/>
            <person name="Mayer K.F.X."/>
            <person name="Lu F.H."/>
            <person name="Bevan M.W."/>
            <person name="Leroy P."/>
            <person name="Li P."/>
            <person name="You F.M."/>
            <person name="Sun Q."/>
            <person name="Liu Z."/>
            <person name="Lyons E."/>
            <person name="Wicker T."/>
            <person name="Salzberg S.L."/>
            <person name="Devos K.M."/>
            <person name="Dvorak J."/>
        </authorList>
    </citation>
    <scope>NUCLEOTIDE SEQUENCE [LARGE SCALE GENOMIC DNA]</scope>
    <source>
        <strain evidence="1">cv. AL8/78</strain>
    </source>
</reference>
<reference evidence="1" key="5">
    <citation type="journal article" date="2021" name="G3 (Bethesda)">
        <title>Aegilops tauschii genome assembly Aet v5.0 features greater sequence contiguity and improved annotation.</title>
        <authorList>
            <person name="Wang L."/>
            <person name="Zhu T."/>
            <person name="Rodriguez J.C."/>
            <person name="Deal K.R."/>
            <person name="Dubcovsky J."/>
            <person name="McGuire P.E."/>
            <person name="Lux T."/>
            <person name="Spannagl M."/>
            <person name="Mayer K.F.X."/>
            <person name="Baldrich P."/>
            <person name="Meyers B.C."/>
            <person name="Huo N."/>
            <person name="Gu Y.Q."/>
            <person name="Zhou H."/>
            <person name="Devos K.M."/>
            <person name="Bennetzen J.L."/>
            <person name="Unver T."/>
            <person name="Budak H."/>
            <person name="Gulick P.J."/>
            <person name="Galiba G."/>
            <person name="Kalapos B."/>
            <person name="Nelson D.R."/>
            <person name="Li P."/>
            <person name="You F.M."/>
            <person name="Luo M.C."/>
            <person name="Dvorak J."/>
        </authorList>
    </citation>
    <scope>NUCLEOTIDE SEQUENCE [LARGE SCALE GENOMIC DNA]</scope>
    <source>
        <strain evidence="1">cv. AL8/78</strain>
    </source>
</reference>
<dbReference type="Proteomes" id="UP000015105">
    <property type="component" value="Chromosome 5D"/>
</dbReference>
<dbReference type="EnsemblPlants" id="AET5Gv20273400.9">
    <property type="protein sequence ID" value="AET5Gv20273400.9"/>
    <property type="gene ID" value="AET5Gv20273400"/>
</dbReference>
<sequence length="48" mass="5346">MYILLVTGIHAYSERVYVLPNLSSRSVSRVTVHSIQWWLSGKVGITGA</sequence>
<proteinExistence type="predicted"/>
<dbReference type="AlphaFoldDB" id="A0A453K332"/>